<dbReference type="GO" id="GO:0001682">
    <property type="term" value="P:tRNA 5'-leader removal"/>
    <property type="evidence" value="ECO:0007669"/>
    <property type="project" value="InterPro"/>
</dbReference>
<feature type="compositionally biased region" description="Basic residues" evidence="4">
    <location>
        <begin position="98"/>
        <end position="119"/>
    </location>
</feature>
<feature type="compositionally biased region" description="Polar residues" evidence="4">
    <location>
        <begin position="917"/>
        <end position="929"/>
    </location>
</feature>
<name>A0A0D2E8T2_9EURO</name>
<feature type="region of interest" description="Disordered" evidence="4">
    <location>
        <begin position="1"/>
        <end position="45"/>
    </location>
</feature>
<dbReference type="InterPro" id="IPR055079">
    <property type="entry name" value="POP1_C"/>
</dbReference>
<feature type="compositionally biased region" description="Polar residues" evidence="4">
    <location>
        <begin position="850"/>
        <end position="862"/>
    </location>
</feature>
<gene>
    <name evidence="8" type="ORF">PV04_02965</name>
</gene>
<comment type="subcellular location">
    <subcellularLocation>
        <location evidence="1">Nucleus</location>
    </subcellularLocation>
</comment>
<evidence type="ECO:0000259" key="5">
    <source>
        <dbReference type="Pfam" id="PF06978"/>
    </source>
</evidence>
<dbReference type="InterPro" id="IPR012590">
    <property type="entry name" value="POPLD_dom"/>
</dbReference>
<evidence type="ECO:0000256" key="2">
    <source>
        <dbReference type="ARBA" id="ARBA00022694"/>
    </source>
</evidence>
<dbReference type="PANTHER" id="PTHR22731:SF3">
    <property type="entry name" value="RIBONUCLEASES P_MRP PROTEIN SUBUNIT POP1"/>
    <property type="match status" value="1"/>
</dbReference>
<feature type="region of interest" description="Disordered" evidence="4">
    <location>
        <begin position="86"/>
        <end position="137"/>
    </location>
</feature>
<evidence type="ECO:0000256" key="1">
    <source>
        <dbReference type="ARBA" id="ARBA00004123"/>
    </source>
</evidence>
<dbReference type="InterPro" id="IPR009723">
    <property type="entry name" value="Pop1_N"/>
</dbReference>
<feature type="region of interest" description="Disordered" evidence="4">
    <location>
        <begin position="947"/>
        <end position="1017"/>
    </location>
</feature>
<feature type="region of interest" description="Disordered" evidence="4">
    <location>
        <begin position="716"/>
        <end position="781"/>
    </location>
</feature>
<feature type="domain" description="POPLD" evidence="6">
    <location>
        <begin position="597"/>
        <end position="702"/>
    </location>
</feature>
<dbReference type="Pfam" id="PF06978">
    <property type="entry name" value="POP1_N"/>
    <property type="match status" value="1"/>
</dbReference>
<reference evidence="8 9" key="1">
    <citation type="submission" date="2015-01" db="EMBL/GenBank/DDBJ databases">
        <title>The Genome Sequence of Capronia semiimmersa CBS27337.</title>
        <authorList>
            <consortium name="The Broad Institute Genomics Platform"/>
            <person name="Cuomo C."/>
            <person name="de Hoog S."/>
            <person name="Gorbushina A."/>
            <person name="Stielow B."/>
            <person name="Teixiera M."/>
            <person name="Abouelleil A."/>
            <person name="Chapman S.B."/>
            <person name="Priest M."/>
            <person name="Young S.K."/>
            <person name="Wortman J."/>
            <person name="Nusbaum C."/>
            <person name="Birren B."/>
        </authorList>
    </citation>
    <scope>NUCLEOTIDE SEQUENCE [LARGE SCALE GENOMIC DNA]</scope>
    <source>
        <strain evidence="8 9">CBS 27337</strain>
    </source>
</reference>
<keyword evidence="2" id="KW-0819">tRNA processing</keyword>
<evidence type="ECO:0000256" key="4">
    <source>
        <dbReference type="SAM" id="MobiDB-lite"/>
    </source>
</evidence>
<feature type="domain" description="Pop1 N-terminal" evidence="5">
    <location>
        <begin position="66"/>
        <end position="275"/>
    </location>
</feature>
<feature type="compositionally biased region" description="Basic and acidic residues" evidence="4">
    <location>
        <begin position="746"/>
        <end position="757"/>
    </location>
</feature>
<evidence type="ECO:0000259" key="6">
    <source>
        <dbReference type="Pfam" id="PF08170"/>
    </source>
</evidence>
<feature type="region of interest" description="Disordered" evidence="4">
    <location>
        <begin position="158"/>
        <end position="188"/>
    </location>
</feature>
<dbReference type="EMBL" id="KN846957">
    <property type="protein sequence ID" value="KIW70722.1"/>
    <property type="molecule type" value="Genomic_DNA"/>
</dbReference>
<dbReference type="AlphaFoldDB" id="A0A0D2E8T2"/>
<dbReference type="Proteomes" id="UP000054266">
    <property type="component" value="Unassembled WGS sequence"/>
</dbReference>
<evidence type="ECO:0000259" key="7">
    <source>
        <dbReference type="Pfam" id="PF22770"/>
    </source>
</evidence>
<evidence type="ECO:0000313" key="9">
    <source>
        <dbReference type="Proteomes" id="UP000054266"/>
    </source>
</evidence>
<dbReference type="InterPro" id="IPR039182">
    <property type="entry name" value="Pop1"/>
</dbReference>
<feature type="compositionally biased region" description="Basic and acidic residues" evidence="4">
    <location>
        <begin position="971"/>
        <end position="1003"/>
    </location>
</feature>
<protein>
    <submittedName>
        <fullName evidence="8">Uncharacterized protein</fullName>
    </submittedName>
</protein>
<proteinExistence type="predicted"/>
<evidence type="ECO:0000313" key="8">
    <source>
        <dbReference type="EMBL" id="KIW70722.1"/>
    </source>
</evidence>
<keyword evidence="9" id="KW-1185">Reference proteome</keyword>
<dbReference type="PANTHER" id="PTHR22731">
    <property type="entry name" value="RIBONUCLEASES P/MRP PROTEIN SUBUNIT POP1"/>
    <property type="match status" value="1"/>
</dbReference>
<keyword evidence="3" id="KW-0539">Nucleus</keyword>
<dbReference type="Pfam" id="PF22770">
    <property type="entry name" value="POP1_C"/>
    <property type="match status" value="1"/>
</dbReference>
<organism evidence="8 9">
    <name type="scientific">Phialophora macrospora</name>
    <dbReference type="NCBI Taxonomy" id="1851006"/>
    <lineage>
        <taxon>Eukaryota</taxon>
        <taxon>Fungi</taxon>
        <taxon>Dikarya</taxon>
        <taxon>Ascomycota</taxon>
        <taxon>Pezizomycotina</taxon>
        <taxon>Eurotiomycetes</taxon>
        <taxon>Chaetothyriomycetidae</taxon>
        <taxon>Chaetothyriales</taxon>
        <taxon>Herpotrichiellaceae</taxon>
        <taxon>Phialophora</taxon>
    </lineage>
</organism>
<sequence>MRGTLPSPAMAPSTQQAGLKRKLGFNKPMQSSDSRKRQRYHDARAISVQRPDAAVSATGELSIPSFIKAREFEIAALEKNMRNARKSLSTRAFQQVPRHMRRRTASHNAKKVPRRLRKRAEREMKEDNTPTVTKRTRTPSRKLRIRLDTARALQRLNQGRKTVRQKKKEAKANAQQPDPARHVLASRVPRLKKNTLSEFPKATTKYKKRQVNKTWLPTHLWHTKRAHMTRPTEPLWRMAIPLSPTEKSYRPSHRAAGTQGCVAWDASYMSTVACWGTETAMDSMLKALSFTPQGLSQSLQKKWKSGTRFACGWVSERDQEKRLIAPVKVIWFPPAQDQEENPKSAKADDVAGLENGAPAQSDVAERQMEVEKDIPDLPAGNEAHAGFVKQGEKKRKAKLDHRILIRIHPSAFHQFWQELLKVAKMQKPQVLVEDLRFEIGSIDIQGPGSTEALVGVLRPFATNLGTKVSSDSWTLLAGVNNPGILPHNAMLHFDVVDPRLNHPPRRIEIPQSSESSHLDELLVSWPPDKILPSSSLLSHKTRWLISNSLPSQKAINRRRALAPPGQAPSVTAKDPRIPVMLLASRAENSTAKNSQGTWTVLLPWSCVDPVWRSLMYYPLSSGGTPRFGGMYQQQQMAFEQKTPWFPGDLPGTEAGKTWERTESEKRFDTWIRRPPKHRIAWDVLDLGLGRRGEVGRGWTCDWEYLFSDTDGAVTAAAASCPQPNNAAPKEQGESQLPTPRQRKAAKAKDAEVAEERARRRNTSSPESEAEPEKPPNQMPECKYTQLAPSQSIAILKNPSTTTPTQHPTLMTVRIMLLDKGSPSAAARIYRLPSFARPKAAPLLSPPSANGEFSQNSEPQSWPSDGPPPAQPFPTTSSTDSSSSSSPVIRAQALRTRWLKLDTKLSSNNKALPKTRNNRSNVPRHQTSYPRESLAKINVLPKNAPQEIVEKWGPDSAFGRGDGEIPKQMPRPPKEKTGRDRQDHRKTIGDAKRKGDVTESKSNPDKGNPLDGPAPGADEMAELLFNPFEQSTEWDKHPPCPDAHDLIGFVTRGGYNLAEGRGTAIGGIWVQRLLEGWQDNSLLDDGVNESEKEKERRKKLCIIRNAGESVGRLGIWEVCS</sequence>
<feature type="region of interest" description="Disordered" evidence="4">
    <location>
        <begin position="840"/>
        <end position="933"/>
    </location>
</feature>
<feature type="domain" description="POP1 C-terminal" evidence="7">
    <location>
        <begin position="966"/>
        <end position="1117"/>
    </location>
</feature>
<dbReference type="HOGENOM" id="CLU_007205_0_0_1"/>
<dbReference type="Pfam" id="PF08170">
    <property type="entry name" value="POPLD"/>
    <property type="match status" value="1"/>
</dbReference>
<evidence type="ECO:0000256" key="3">
    <source>
        <dbReference type="ARBA" id="ARBA00023242"/>
    </source>
</evidence>
<dbReference type="STRING" id="5601.A0A0D2E8T2"/>
<dbReference type="GO" id="GO:0000172">
    <property type="term" value="C:ribonuclease MRP complex"/>
    <property type="evidence" value="ECO:0007669"/>
    <property type="project" value="InterPro"/>
</dbReference>
<dbReference type="GO" id="GO:0005655">
    <property type="term" value="C:nucleolar ribonuclease P complex"/>
    <property type="evidence" value="ECO:0007669"/>
    <property type="project" value="InterPro"/>
</dbReference>
<feature type="compositionally biased region" description="Low complexity" evidence="4">
    <location>
        <begin position="874"/>
        <end position="885"/>
    </location>
</feature>
<accession>A0A0D2E8T2</accession>